<dbReference type="GO" id="GO:0016763">
    <property type="term" value="F:pentosyltransferase activity"/>
    <property type="evidence" value="ECO:0007669"/>
    <property type="project" value="TreeGrafter"/>
</dbReference>
<keyword evidence="3" id="KW-0328">Glycosyltransferase</keyword>
<evidence type="ECO:0000256" key="7">
    <source>
        <dbReference type="ARBA" id="ARBA00023136"/>
    </source>
</evidence>
<keyword evidence="6 8" id="KW-1133">Transmembrane helix</keyword>
<feature type="transmembrane region" description="Helical" evidence="8">
    <location>
        <begin position="140"/>
        <end position="158"/>
    </location>
</feature>
<dbReference type="PANTHER" id="PTHR33908:SF11">
    <property type="entry name" value="MEMBRANE PROTEIN"/>
    <property type="match status" value="1"/>
</dbReference>
<dbReference type="InterPro" id="IPR050297">
    <property type="entry name" value="LipidA_mod_glycosyltrf_83"/>
</dbReference>
<keyword evidence="7 8" id="KW-0472">Membrane</keyword>
<comment type="subcellular location">
    <subcellularLocation>
        <location evidence="1">Cell membrane</location>
        <topology evidence="1">Multi-pass membrane protein</topology>
    </subcellularLocation>
</comment>
<evidence type="ECO:0000256" key="8">
    <source>
        <dbReference type="SAM" id="Phobius"/>
    </source>
</evidence>
<dbReference type="Proteomes" id="UP000176723">
    <property type="component" value="Unassembled WGS sequence"/>
</dbReference>
<feature type="transmembrane region" description="Helical" evidence="8">
    <location>
        <begin position="306"/>
        <end position="324"/>
    </location>
</feature>
<dbReference type="EMBL" id="MHCL01000007">
    <property type="protein sequence ID" value="OGY21981.1"/>
    <property type="molecule type" value="Genomic_DNA"/>
</dbReference>
<feature type="transmembrane region" description="Helical" evidence="8">
    <location>
        <begin position="282"/>
        <end position="300"/>
    </location>
</feature>
<sequence>MTRKKEMPGNSQLLLGIIVVTALVAAVHLGIFSFRETEDSPCWIAVGKYLLGQEEALRLSPHCLLNPLIPGAAALLSWVFGIPVADAYLPLNLAALAGSGILVHRIASHLANRKVATVAALLFLIDFHTQYYGFAAMPDAVTWFFELLLIYLALRFWLKTEMTATIISLQGFFGGLAVLVKMNLVFLLTLIPLGLFKEGGMKKHRLLVVYAVSTLLLPVLFYSFVYAQVGVPPWGSLTSGLMERSPTLPAHVTSFISAFLYTLPFMLIGLTDPPFKKHQQRFMLAISGALITPILIWPFVMSRFSYTLFPLLLPLAANGLWRTTEWMTTSRRVRQVVIGVLIIGLFGMGLLRMKLTLSNQTHLEYFMERVSSSVR</sequence>
<keyword evidence="5 8" id="KW-0812">Transmembrane</keyword>
<organism evidence="9 10">
    <name type="scientific">Candidatus Chisholmbacteria bacterium RIFCSPLOWO2_01_FULL_49_14</name>
    <dbReference type="NCBI Taxonomy" id="1797593"/>
    <lineage>
        <taxon>Bacteria</taxon>
        <taxon>Candidatus Chisholmiibacteriota</taxon>
    </lineage>
</organism>
<comment type="caution">
    <text evidence="9">The sequence shown here is derived from an EMBL/GenBank/DDBJ whole genome shotgun (WGS) entry which is preliminary data.</text>
</comment>
<feature type="transmembrane region" description="Helical" evidence="8">
    <location>
        <begin position="336"/>
        <end position="355"/>
    </location>
</feature>
<accession>A0A1G1W2W6</accession>
<dbReference type="STRING" id="1797593.A3A65_02975"/>
<feature type="transmembrane region" description="Helical" evidence="8">
    <location>
        <begin position="248"/>
        <end position="270"/>
    </location>
</feature>
<evidence type="ECO:0000256" key="2">
    <source>
        <dbReference type="ARBA" id="ARBA00022475"/>
    </source>
</evidence>
<evidence type="ECO:0000256" key="5">
    <source>
        <dbReference type="ARBA" id="ARBA00022692"/>
    </source>
</evidence>
<keyword evidence="4" id="KW-0808">Transferase</keyword>
<dbReference type="AlphaFoldDB" id="A0A1G1W2W6"/>
<keyword evidence="2" id="KW-1003">Cell membrane</keyword>
<evidence type="ECO:0000313" key="9">
    <source>
        <dbReference type="EMBL" id="OGY21981.1"/>
    </source>
</evidence>
<dbReference type="GO" id="GO:0005886">
    <property type="term" value="C:plasma membrane"/>
    <property type="evidence" value="ECO:0007669"/>
    <property type="project" value="UniProtKB-SubCell"/>
</dbReference>
<evidence type="ECO:0000313" key="10">
    <source>
        <dbReference type="Proteomes" id="UP000176723"/>
    </source>
</evidence>
<name>A0A1G1W2W6_9BACT</name>
<feature type="transmembrane region" description="Helical" evidence="8">
    <location>
        <begin position="170"/>
        <end position="195"/>
    </location>
</feature>
<reference evidence="9 10" key="1">
    <citation type="journal article" date="2016" name="Nat. Commun.">
        <title>Thousands of microbial genomes shed light on interconnected biogeochemical processes in an aquifer system.</title>
        <authorList>
            <person name="Anantharaman K."/>
            <person name="Brown C.T."/>
            <person name="Hug L.A."/>
            <person name="Sharon I."/>
            <person name="Castelle C.J."/>
            <person name="Probst A.J."/>
            <person name="Thomas B.C."/>
            <person name="Singh A."/>
            <person name="Wilkins M.J."/>
            <person name="Karaoz U."/>
            <person name="Brodie E.L."/>
            <person name="Williams K.H."/>
            <person name="Hubbard S.S."/>
            <person name="Banfield J.F."/>
        </authorList>
    </citation>
    <scope>NUCLEOTIDE SEQUENCE [LARGE SCALE GENOMIC DNA]</scope>
</reference>
<feature type="transmembrane region" description="Helical" evidence="8">
    <location>
        <begin position="207"/>
        <end position="228"/>
    </location>
</feature>
<evidence type="ECO:0000256" key="4">
    <source>
        <dbReference type="ARBA" id="ARBA00022679"/>
    </source>
</evidence>
<proteinExistence type="predicted"/>
<dbReference type="PANTHER" id="PTHR33908">
    <property type="entry name" value="MANNOSYLTRANSFERASE YKCB-RELATED"/>
    <property type="match status" value="1"/>
</dbReference>
<evidence type="ECO:0000256" key="6">
    <source>
        <dbReference type="ARBA" id="ARBA00022989"/>
    </source>
</evidence>
<protein>
    <submittedName>
        <fullName evidence="9">Uncharacterized protein</fullName>
    </submittedName>
</protein>
<feature type="transmembrane region" description="Helical" evidence="8">
    <location>
        <begin position="12"/>
        <end position="31"/>
    </location>
</feature>
<dbReference type="GO" id="GO:0009103">
    <property type="term" value="P:lipopolysaccharide biosynthetic process"/>
    <property type="evidence" value="ECO:0007669"/>
    <property type="project" value="UniProtKB-ARBA"/>
</dbReference>
<evidence type="ECO:0000256" key="1">
    <source>
        <dbReference type="ARBA" id="ARBA00004651"/>
    </source>
</evidence>
<evidence type="ECO:0000256" key="3">
    <source>
        <dbReference type="ARBA" id="ARBA00022676"/>
    </source>
</evidence>
<gene>
    <name evidence="9" type="ORF">A3A65_02975</name>
</gene>